<sequence>MLAGARRVRALAGEDFCKRNFIFGRAKEDGFGNEMYKILTAAGLSLMLNRSLIVGEDRTHHPFGDYISFSRETFTMRELKHLWVIHECATRYKRPLKLRMDLIQRPSGTNSLCGDWSKWSQPIIWFYGAQDAVALQIFLKNINFKMKTAATKILGDSFAPSTRGNLYGELMHAFVSPKPDIVDAVRWALGGGRDPDLALHLRMLHSRSRRAVETACICLKRMINQLNLDRLPRIAIVTDTPAVVDYMRTNLEAFAEVIHFDYRLYLASSPNVSDVMKENYFQRVDDWGPLPRWVALVDFFLASRAKYGVVSGGSKRVATTYAQLLASLAAANTLGDEHGKKEEDFMFYSSFHPALVTRGLSSQRGWGHAWRTFSGRLSCANQTTQCAITPLLPHAWWDGPWQLPTSRDARIMRSYGIEFNSSGNVVEEKLAKFCRSRKRPATSITKLELPPCKKLNFKREF</sequence>
<dbReference type="Gramene" id="EFJ06550">
    <property type="protein sequence ID" value="EFJ06550"/>
    <property type="gene ID" value="SELMODRAFT_135283"/>
</dbReference>
<dbReference type="PANTHER" id="PTHR35736:SF1">
    <property type="entry name" value="EXPRESSED PROTEIN"/>
    <property type="match status" value="1"/>
</dbReference>
<dbReference type="InterPro" id="IPR056712">
    <property type="entry name" value="DUF7810"/>
</dbReference>
<name>D8T9U4_SELML</name>
<keyword evidence="2" id="KW-1185">Reference proteome</keyword>
<dbReference type="eggNOG" id="ENOG502QU5Y">
    <property type="taxonomic scope" value="Eukaryota"/>
</dbReference>
<dbReference type="HOGENOM" id="CLU_022640_3_0_1"/>
<reference evidence="1 2" key="1">
    <citation type="journal article" date="2011" name="Science">
        <title>The Selaginella genome identifies genetic changes associated with the evolution of vascular plants.</title>
        <authorList>
            <person name="Banks J.A."/>
            <person name="Nishiyama T."/>
            <person name="Hasebe M."/>
            <person name="Bowman J.L."/>
            <person name="Gribskov M."/>
            <person name="dePamphilis C."/>
            <person name="Albert V.A."/>
            <person name="Aono N."/>
            <person name="Aoyama T."/>
            <person name="Ambrose B.A."/>
            <person name="Ashton N.W."/>
            <person name="Axtell M.J."/>
            <person name="Barker E."/>
            <person name="Barker M.S."/>
            <person name="Bennetzen J.L."/>
            <person name="Bonawitz N.D."/>
            <person name="Chapple C."/>
            <person name="Cheng C."/>
            <person name="Correa L.G."/>
            <person name="Dacre M."/>
            <person name="DeBarry J."/>
            <person name="Dreyer I."/>
            <person name="Elias M."/>
            <person name="Engstrom E.M."/>
            <person name="Estelle M."/>
            <person name="Feng L."/>
            <person name="Finet C."/>
            <person name="Floyd S.K."/>
            <person name="Frommer W.B."/>
            <person name="Fujita T."/>
            <person name="Gramzow L."/>
            <person name="Gutensohn M."/>
            <person name="Harholt J."/>
            <person name="Hattori M."/>
            <person name="Heyl A."/>
            <person name="Hirai T."/>
            <person name="Hiwatashi Y."/>
            <person name="Ishikawa M."/>
            <person name="Iwata M."/>
            <person name="Karol K.G."/>
            <person name="Koehler B."/>
            <person name="Kolukisaoglu U."/>
            <person name="Kubo M."/>
            <person name="Kurata T."/>
            <person name="Lalonde S."/>
            <person name="Li K."/>
            <person name="Li Y."/>
            <person name="Litt A."/>
            <person name="Lyons E."/>
            <person name="Manning G."/>
            <person name="Maruyama T."/>
            <person name="Michael T.P."/>
            <person name="Mikami K."/>
            <person name="Miyazaki S."/>
            <person name="Morinaga S."/>
            <person name="Murata T."/>
            <person name="Mueller-Roeber B."/>
            <person name="Nelson D.R."/>
            <person name="Obara M."/>
            <person name="Oguri Y."/>
            <person name="Olmstead R.G."/>
            <person name="Onodera N."/>
            <person name="Petersen B.L."/>
            <person name="Pils B."/>
            <person name="Prigge M."/>
            <person name="Rensing S.A."/>
            <person name="Riano-Pachon D.M."/>
            <person name="Roberts A.W."/>
            <person name="Sato Y."/>
            <person name="Scheller H.V."/>
            <person name="Schulz B."/>
            <person name="Schulz C."/>
            <person name="Shakirov E.V."/>
            <person name="Shibagaki N."/>
            <person name="Shinohara N."/>
            <person name="Shippen D.E."/>
            <person name="Soerensen I."/>
            <person name="Sotooka R."/>
            <person name="Sugimoto N."/>
            <person name="Sugita M."/>
            <person name="Sumikawa N."/>
            <person name="Tanurdzic M."/>
            <person name="Theissen G."/>
            <person name="Ulvskov P."/>
            <person name="Wakazuki S."/>
            <person name="Weng J.K."/>
            <person name="Willats W.W."/>
            <person name="Wipf D."/>
            <person name="Wolf P.G."/>
            <person name="Yang L."/>
            <person name="Zimmer A.D."/>
            <person name="Zhu Q."/>
            <person name="Mitros T."/>
            <person name="Hellsten U."/>
            <person name="Loque D."/>
            <person name="Otillar R."/>
            <person name="Salamov A."/>
            <person name="Schmutz J."/>
            <person name="Shapiro H."/>
            <person name="Lindquist E."/>
            <person name="Lucas S."/>
            <person name="Rokhsar D."/>
            <person name="Grigoriev I.V."/>
        </authorList>
    </citation>
    <scope>NUCLEOTIDE SEQUENCE [LARGE SCALE GENOMIC DNA]</scope>
</reference>
<dbReference type="PANTHER" id="PTHR35736">
    <property type="entry name" value="EXPRESSED PROTEIN"/>
    <property type="match status" value="1"/>
</dbReference>
<proteinExistence type="predicted"/>
<dbReference type="AlphaFoldDB" id="D8T9U4"/>
<evidence type="ECO:0008006" key="3">
    <source>
        <dbReference type="Google" id="ProtNLM"/>
    </source>
</evidence>
<gene>
    <name evidence="1" type="ORF">SELMODRAFT_135283</name>
</gene>
<dbReference type="EMBL" id="GL377699">
    <property type="protein sequence ID" value="EFJ06550.1"/>
    <property type="molecule type" value="Genomic_DNA"/>
</dbReference>
<accession>D8T9U4</accession>
<evidence type="ECO:0000313" key="2">
    <source>
        <dbReference type="Proteomes" id="UP000001514"/>
    </source>
</evidence>
<organism evidence="2">
    <name type="scientific">Selaginella moellendorffii</name>
    <name type="common">Spikemoss</name>
    <dbReference type="NCBI Taxonomy" id="88036"/>
    <lineage>
        <taxon>Eukaryota</taxon>
        <taxon>Viridiplantae</taxon>
        <taxon>Streptophyta</taxon>
        <taxon>Embryophyta</taxon>
        <taxon>Tracheophyta</taxon>
        <taxon>Lycopodiopsida</taxon>
        <taxon>Selaginellales</taxon>
        <taxon>Selaginellaceae</taxon>
        <taxon>Selaginella</taxon>
    </lineage>
</organism>
<dbReference type="KEGG" id="smo:SELMODRAFT_135283"/>
<dbReference type="InParanoid" id="D8T9U4"/>
<dbReference type="OMA" id="KWEQPII"/>
<protein>
    <recommendedName>
        <fullName evidence="3">Fucosyltransferase</fullName>
    </recommendedName>
</protein>
<dbReference type="Pfam" id="PF25102">
    <property type="entry name" value="DUF7810"/>
    <property type="match status" value="1"/>
</dbReference>
<dbReference type="STRING" id="88036.D8T9U4"/>
<dbReference type="FunCoup" id="D8T9U4">
    <property type="interactions" value="1520"/>
</dbReference>
<dbReference type="Proteomes" id="UP000001514">
    <property type="component" value="Unassembled WGS sequence"/>
</dbReference>
<evidence type="ECO:0000313" key="1">
    <source>
        <dbReference type="EMBL" id="EFJ06550.1"/>
    </source>
</evidence>